<sequence>MPCKAEFSTCLSDIIDPHRHYRANFNSVTKLREFLSVERKKRKKERAQDSG</sequence>
<proteinExistence type="predicted"/>
<evidence type="ECO:0000313" key="2">
    <source>
        <dbReference type="Proteomes" id="UP001381693"/>
    </source>
</evidence>
<accession>A0AAN8WGC1</accession>
<name>A0AAN8WGC1_HALRR</name>
<protein>
    <submittedName>
        <fullName evidence="1">Uncharacterized protein</fullName>
    </submittedName>
</protein>
<comment type="caution">
    <text evidence="1">The sequence shown here is derived from an EMBL/GenBank/DDBJ whole genome shotgun (WGS) entry which is preliminary data.</text>
</comment>
<organism evidence="1 2">
    <name type="scientific">Halocaridina rubra</name>
    <name type="common">Hawaiian red shrimp</name>
    <dbReference type="NCBI Taxonomy" id="373956"/>
    <lineage>
        <taxon>Eukaryota</taxon>
        <taxon>Metazoa</taxon>
        <taxon>Ecdysozoa</taxon>
        <taxon>Arthropoda</taxon>
        <taxon>Crustacea</taxon>
        <taxon>Multicrustacea</taxon>
        <taxon>Malacostraca</taxon>
        <taxon>Eumalacostraca</taxon>
        <taxon>Eucarida</taxon>
        <taxon>Decapoda</taxon>
        <taxon>Pleocyemata</taxon>
        <taxon>Caridea</taxon>
        <taxon>Atyoidea</taxon>
        <taxon>Atyidae</taxon>
        <taxon>Halocaridina</taxon>
    </lineage>
</organism>
<feature type="non-terminal residue" evidence="1">
    <location>
        <position position="51"/>
    </location>
</feature>
<dbReference type="Proteomes" id="UP001381693">
    <property type="component" value="Unassembled WGS sequence"/>
</dbReference>
<keyword evidence="2" id="KW-1185">Reference proteome</keyword>
<evidence type="ECO:0000313" key="1">
    <source>
        <dbReference type="EMBL" id="KAK7065551.1"/>
    </source>
</evidence>
<reference evidence="1 2" key="1">
    <citation type="submission" date="2023-11" db="EMBL/GenBank/DDBJ databases">
        <title>Halocaridina rubra genome assembly.</title>
        <authorList>
            <person name="Smith C."/>
        </authorList>
    </citation>
    <scope>NUCLEOTIDE SEQUENCE [LARGE SCALE GENOMIC DNA]</scope>
    <source>
        <strain evidence="1">EP-1</strain>
        <tissue evidence="1">Whole</tissue>
    </source>
</reference>
<gene>
    <name evidence="1" type="ORF">SK128_000075</name>
</gene>
<dbReference type="EMBL" id="JAXCGZ010020759">
    <property type="protein sequence ID" value="KAK7065551.1"/>
    <property type="molecule type" value="Genomic_DNA"/>
</dbReference>
<dbReference type="AlphaFoldDB" id="A0AAN8WGC1"/>